<evidence type="ECO:0000313" key="3">
    <source>
        <dbReference type="EMBL" id="RGM39202.1"/>
    </source>
</evidence>
<sequence length="168" mass="20024">MIMKTGMTNFNVNMYNEKIELLNEIIDTLNNTIYSFYSWGHTITPAFVKKLIDNPAEIYHEYLSFEYIAQRKCAEHGIKDKEYLHPLHQDCFHDIVDEMESIFESLNKFCRLLPHIKKVYGSLCYLVEEEYLNEPHFAETKNARLRIMQQCAELEDNRFTFSESDFEV</sequence>
<evidence type="ECO:0000313" key="1">
    <source>
        <dbReference type="EMBL" id="KAB6632172.1"/>
    </source>
</evidence>
<evidence type="ECO:0000313" key="8">
    <source>
        <dbReference type="Proteomes" id="UP000583639"/>
    </source>
</evidence>
<evidence type="ECO:0000313" key="4">
    <source>
        <dbReference type="EMBL" id="RGR33698.1"/>
    </source>
</evidence>
<protein>
    <submittedName>
        <fullName evidence="4">Uncharacterized protein</fullName>
    </submittedName>
</protein>
<dbReference type="EMBL" id="JABDSI010000112">
    <property type="protein sequence ID" value="NMW40433.1"/>
    <property type="molecule type" value="Genomic_DNA"/>
</dbReference>
<dbReference type="EMBL" id="WDAL01000038">
    <property type="protein sequence ID" value="KAB6632172.1"/>
    <property type="molecule type" value="Genomic_DNA"/>
</dbReference>
<reference evidence="5 6" key="1">
    <citation type="submission" date="2018-08" db="EMBL/GenBank/DDBJ databases">
        <title>A genome reference for cultivated species of the human gut microbiota.</title>
        <authorList>
            <person name="Zou Y."/>
            <person name="Xue W."/>
            <person name="Luo G."/>
        </authorList>
    </citation>
    <scope>NUCLEOTIDE SEQUENCE [LARGE SCALE GENOMIC DNA]</scope>
    <source>
        <strain evidence="4 6">AF25-30LB</strain>
        <strain evidence="3 5">OM08-13BH</strain>
    </source>
</reference>
<comment type="caution">
    <text evidence="4">The sequence shown here is derived from an EMBL/GenBank/DDBJ whole genome shotgun (WGS) entry which is preliminary data.</text>
</comment>
<dbReference type="EMBL" id="QRUD01000071">
    <property type="protein sequence ID" value="RGR33698.1"/>
    <property type="molecule type" value="Genomic_DNA"/>
</dbReference>
<accession>A0A395UM39</accession>
<dbReference type="Proteomes" id="UP000266497">
    <property type="component" value="Unassembled WGS sequence"/>
</dbReference>
<gene>
    <name evidence="4" type="ORF">DWY53_19140</name>
    <name evidence="3" type="ORF">DXC16_20825</name>
    <name evidence="1" type="ORF">GAY12_17210</name>
    <name evidence="2" type="ORF">HKQ55_09840</name>
</gene>
<reference evidence="1 7" key="2">
    <citation type="journal article" date="2019" name="Nat. Med.">
        <title>A library of human gut bacterial isolates paired with longitudinal multiomics data enables mechanistic microbiome research.</title>
        <authorList>
            <person name="Poyet M."/>
            <person name="Groussin M."/>
            <person name="Gibbons S.M."/>
            <person name="Avila-Pacheco J."/>
            <person name="Jiang X."/>
            <person name="Kearney S.M."/>
            <person name="Perrotta A.R."/>
            <person name="Berdy B."/>
            <person name="Zhao S."/>
            <person name="Lieberman T.D."/>
            <person name="Swanson P.K."/>
            <person name="Smith M."/>
            <person name="Roesemann S."/>
            <person name="Alexander J.E."/>
            <person name="Rich S.A."/>
            <person name="Livny J."/>
            <person name="Vlamakis H."/>
            <person name="Clish C."/>
            <person name="Bullock K."/>
            <person name="Deik A."/>
            <person name="Scott J."/>
            <person name="Pierce K.A."/>
            <person name="Xavier R.J."/>
            <person name="Alm E.J."/>
        </authorList>
    </citation>
    <scope>NUCLEOTIDE SEQUENCE [LARGE SCALE GENOMIC DNA]</scope>
    <source>
        <strain evidence="1 7">BIOML-A98</strain>
    </source>
</reference>
<organism evidence="4 6">
    <name type="scientific">Phocaeicola vulgatus</name>
    <name type="common">Bacteroides vulgatus</name>
    <dbReference type="NCBI Taxonomy" id="821"/>
    <lineage>
        <taxon>Bacteria</taxon>
        <taxon>Pseudomonadati</taxon>
        <taxon>Bacteroidota</taxon>
        <taxon>Bacteroidia</taxon>
        <taxon>Bacteroidales</taxon>
        <taxon>Bacteroidaceae</taxon>
        <taxon>Phocaeicola</taxon>
    </lineage>
</organism>
<evidence type="ECO:0000313" key="6">
    <source>
        <dbReference type="Proteomes" id="UP000266497"/>
    </source>
</evidence>
<dbReference type="EMBL" id="QSTG01000052">
    <property type="protein sequence ID" value="RGM39202.1"/>
    <property type="molecule type" value="Genomic_DNA"/>
</dbReference>
<name>A0A395UM39_PHOVU</name>
<evidence type="ECO:0000313" key="2">
    <source>
        <dbReference type="EMBL" id="NMW40433.1"/>
    </source>
</evidence>
<dbReference type="AlphaFoldDB" id="A0A395UM39"/>
<reference evidence="2 8" key="3">
    <citation type="submission" date="2020-04" db="EMBL/GenBank/DDBJ databases">
        <title>A novel gut-associated lysogenic phage, Bacteroides phage BV01, alters the host transcriptome and bile acid metabolism in Bacteroides vulgatus.</title>
        <authorList>
            <person name="Campbell D.E."/>
            <person name="Ly L."/>
            <person name="Ridlon J.M."/>
            <person name="Hsiao A."/>
            <person name="Degnan P.H."/>
        </authorList>
    </citation>
    <scope>NUCLEOTIDE SEQUENCE [LARGE SCALE GENOMIC DNA]</scope>
    <source>
        <strain evidence="2 8">VPI-BV8526</strain>
    </source>
</reference>
<proteinExistence type="predicted"/>
<dbReference type="Proteomes" id="UP000261003">
    <property type="component" value="Unassembled WGS sequence"/>
</dbReference>
<evidence type="ECO:0000313" key="5">
    <source>
        <dbReference type="Proteomes" id="UP000261003"/>
    </source>
</evidence>
<evidence type="ECO:0000313" key="7">
    <source>
        <dbReference type="Proteomes" id="UP000462015"/>
    </source>
</evidence>
<dbReference type="Proteomes" id="UP000583639">
    <property type="component" value="Unassembled WGS sequence"/>
</dbReference>
<dbReference type="Proteomes" id="UP000462015">
    <property type="component" value="Unassembled WGS sequence"/>
</dbReference>